<dbReference type="SUPFAM" id="SSF53041">
    <property type="entry name" value="Resolvase-like"/>
    <property type="match status" value="1"/>
</dbReference>
<dbReference type="PANTHER" id="PTHR30461">
    <property type="entry name" value="DNA-INVERTASE FROM LAMBDOID PROPHAGE"/>
    <property type="match status" value="1"/>
</dbReference>
<keyword evidence="3" id="KW-0233">DNA recombination</keyword>
<dbReference type="InterPro" id="IPR011109">
    <property type="entry name" value="DNA_bind_recombinase_dom"/>
</dbReference>
<feature type="domain" description="Resolvase/invertase-type recombinase catalytic" evidence="6">
    <location>
        <begin position="2"/>
        <end position="148"/>
    </location>
</feature>
<sequence>MITAIYVRVSTDQQAEHGYSLKTQLEACRVKANEFGATEIIEFIDDGYSGEYLDRPAMNNLRSEVSEKKINLVMVYDPDRLARNLAHQLIITDEIEKSGAQLKFVSVTFERSAEGKLFYSLRGAVAEFEKAKILERSLRGKKGKLKTGKLLQDSNLFGYDWDEEKSNYIINEKEAETVRLIYKILLEQKIGCLRIAHILNDQGLRTLKGFPWHYTSVYRILTNEKYAGNHIGLKYCNYFSELGKKKRKLRDENEWVQVSVPAIIEKSIWDDAQKQLSENRTNSSRKTIRIYLLQNLLTCGNCGRKMSIFHSSSNSPTYYGCRSKRGVSGNGNCGARLIQVDQLEIAIWSTLQNICSDETSLKKYIKQHDENATQDNNIKKVLDNLNSQEKKLIKQRDTVMRWFSQQLLSDEDAEKKLHEIKKQLDSINNSRKKIKPTIRNKRTVSEIISIFKSYDIQNITTIEQKQVINDLIEDIKAERIDHVFRSDAEISINITFL</sequence>
<organism evidence="8 9">
    <name type="scientific">Pelosinus propionicus DSM 13327</name>
    <dbReference type="NCBI Taxonomy" id="1123291"/>
    <lineage>
        <taxon>Bacteria</taxon>
        <taxon>Bacillati</taxon>
        <taxon>Bacillota</taxon>
        <taxon>Negativicutes</taxon>
        <taxon>Selenomonadales</taxon>
        <taxon>Sporomusaceae</taxon>
        <taxon>Pelosinus</taxon>
    </lineage>
</organism>
<dbReference type="PROSITE" id="PS51737">
    <property type="entry name" value="RECOMBINASE_DNA_BIND"/>
    <property type="match status" value="1"/>
</dbReference>
<evidence type="ECO:0000313" key="8">
    <source>
        <dbReference type="EMBL" id="SFM14348.1"/>
    </source>
</evidence>
<dbReference type="InterPro" id="IPR006118">
    <property type="entry name" value="Recombinase_CS"/>
</dbReference>
<dbReference type="Pfam" id="PF00239">
    <property type="entry name" value="Resolvase"/>
    <property type="match status" value="1"/>
</dbReference>
<dbReference type="EMBL" id="FOTS01000046">
    <property type="protein sequence ID" value="SFM14348.1"/>
    <property type="molecule type" value="Genomic_DNA"/>
</dbReference>
<dbReference type="SMART" id="SM00857">
    <property type="entry name" value="Resolvase"/>
    <property type="match status" value="1"/>
</dbReference>
<dbReference type="Pfam" id="PF07508">
    <property type="entry name" value="Recombinase"/>
    <property type="match status" value="1"/>
</dbReference>
<dbReference type="RefSeq" id="WP_090941602.1">
    <property type="nucleotide sequence ID" value="NZ_FOTS01000046.1"/>
</dbReference>
<evidence type="ECO:0000256" key="3">
    <source>
        <dbReference type="ARBA" id="ARBA00023172"/>
    </source>
</evidence>
<dbReference type="GO" id="GO:0000150">
    <property type="term" value="F:DNA strand exchange activity"/>
    <property type="evidence" value="ECO:0007669"/>
    <property type="project" value="InterPro"/>
</dbReference>
<evidence type="ECO:0000256" key="4">
    <source>
        <dbReference type="PIRSR" id="PIRSR606118-50"/>
    </source>
</evidence>
<dbReference type="InterPro" id="IPR025827">
    <property type="entry name" value="Zn_ribbon_recom_dom"/>
</dbReference>
<keyword evidence="2" id="KW-0238">DNA-binding</keyword>
<dbReference type="CDD" id="cd00338">
    <property type="entry name" value="Ser_Recombinase"/>
    <property type="match status" value="1"/>
</dbReference>
<dbReference type="PANTHER" id="PTHR30461:SF23">
    <property type="entry name" value="DNA RECOMBINASE-RELATED"/>
    <property type="match status" value="1"/>
</dbReference>
<keyword evidence="1" id="KW-0229">DNA integration</keyword>
<accession>A0A1I4NFR3</accession>
<dbReference type="GO" id="GO:0003677">
    <property type="term" value="F:DNA binding"/>
    <property type="evidence" value="ECO:0007669"/>
    <property type="project" value="UniProtKB-KW"/>
</dbReference>
<dbReference type="InterPro" id="IPR050639">
    <property type="entry name" value="SSR_resolvase"/>
</dbReference>
<dbReference type="STRING" id="1123291.SAMN04490355_10468"/>
<dbReference type="InterPro" id="IPR038109">
    <property type="entry name" value="DNA_bind_recomb_sf"/>
</dbReference>
<evidence type="ECO:0000256" key="2">
    <source>
        <dbReference type="ARBA" id="ARBA00023125"/>
    </source>
</evidence>
<gene>
    <name evidence="8" type="ORF">SAMN04490355_10468</name>
</gene>
<evidence type="ECO:0000259" key="7">
    <source>
        <dbReference type="PROSITE" id="PS51737"/>
    </source>
</evidence>
<dbReference type="AlphaFoldDB" id="A0A1I4NFR3"/>
<dbReference type="InterPro" id="IPR006119">
    <property type="entry name" value="Resolv_N"/>
</dbReference>
<dbReference type="InterPro" id="IPR036162">
    <property type="entry name" value="Resolvase-like_N_sf"/>
</dbReference>
<reference evidence="9" key="1">
    <citation type="submission" date="2016-10" db="EMBL/GenBank/DDBJ databases">
        <authorList>
            <person name="Varghese N."/>
            <person name="Submissions S."/>
        </authorList>
    </citation>
    <scope>NUCLEOTIDE SEQUENCE [LARGE SCALE GENOMIC DNA]</scope>
    <source>
        <strain evidence="9">DSM 13327</strain>
    </source>
</reference>
<dbReference type="Pfam" id="PF13408">
    <property type="entry name" value="Zn_ribbon_recom"/>
    <property type="match status" value="1"/>
</dbReference>
<feature type="domain" description="Recombinase" evidence="7">
    <location>
        <begin position="156"/>
        <end position="282"/>
    </location>
</feature>
<dbReference type="Gene3D" id="3.40.50.1390">
    <property type="entry name" value="Resolvase, N-terminal catalytic domain"/>
    <property type="match status" value="1"/>
</dbReference>
<keyword evidence="9" id="KW-1185">Reference proteome</keyword>
<dbReference type="Proteomes" id="UP000199520">
    <property type="component" value="Unassembled WGS sequence"/>
</dbReference>
<dbReference type="GO" id="GO:0015074">
    <property type="term" value="P:DNA integration"/>
    <property type="evidence" value="ECO:0007669"/>
    <property type="project" value="UniProtKB-KW"/>
</dbReference>
<dbReference type="OrthoDB" id="9811097at2"/>
<evidence type="ECO:0000259" key="6">
    <source>
        <dbReference type="PROSITE" id="PS51736"/>
    </source>
</evidence>
<dbReference type="PROSITE" id="PS00397">
    <property type="entry name" value="RECOMBINASES_1"/>
    <property type="match status" value="1"/>
</dbReference>
<evidence type="ECO:0000256" key="5">
    <source>
        <dbReference type="PROSITE-ProRule" id="PRU10137"/>
    </source>
</evidence>
<dbReference type="PROSITE" id="PS51736">
    <property type="entry name" value="RECOMBINASES_3"/>
    <property type="match status" value="1"/>
</dbReference>
<proteinExistence type="predicted"/>
<name>A0A1I4NFR3_9FIRM</name>
<evidence type="ECO:0000313" key="9">
    <source>
        <dbReference type="Proteomes" id="UP000199520"/>
    </source>
</evidence>
<feature type="active site" description="O-(5'-phospho-DNA)-serine intermediate" evidence="4 5">
    <location>
        <position position="10"/>
    </location>
</feature>
<dbReference type="Gene3D" id="3.90.1750.20">
    <property type="entry name" value="Putative Large Serine Recombinase, Chain B, Domain 2"/>
    <property type="match status" value="1"/>
</dbReference>
<protein>
    <submittedName>
        <fullName evidence="8">Site-specific DNA recombinase</fullName>
    </submittedName>
</protein>
<evidence type="ECO:0000256" key="1">
    <source>
        <dbReference type="ARBA" id="ARBA00022908"/>
    </source>
</evidence>